<dbReference type="PROSITE" id="PS51718">
    <property type="entry name" value="G_DYNAMIN_2"/>
    <property type="match status" value="1"/>
</dbReference>
<dbReference type="Pfam" id="PF00350">
    <property type="entry name" value="Dynamin_N"/>
    <property type="match status" value="1"/>
</dbReference>
<dbReference type="InterPro" id="IPR001401">
    <property type="entry name" value="Dynamin_GTPase"/>
</dbReference>
<proteinExistence type="predicted"/>
<evidence type="ECO:0000256" key="3">
    <source>
        <dbReference type="SAM" id="MobiDB-lite"/>
    </source>
</evidence>
<dbReference type="PANTHER" id="PTHR11566">
    <property type="entry name" value="DYNAMIN"/>
    <property type="match status" value="1"/>
</dbReference>
<dbReference type="InterPro" id="IPR003130">
    <property type="entry name" value="GED"/>
</dbReference>
<comment type="caution">
    <text evidence="6">The sequence shown here is derived from an EMBL/GenBank/DDBJ whole genome shotgun (WGS) entry which is preliminary data.</text>
</comment>
<dbReference type="CDD" id="cd08771">
    <property type="entry name" value="DLP_1"/>
    <property type="match status" value="1"/>
</dbReference>
<dbReference type="Pfam" id="PF01031">
    <property type="entry name" value="Dynamin_M"/>
    <property type="match status" value="2"/>
</dbReference>
<dbReference type="EMBL" id="JAUEPT010000012">
    <property type="protein sequence ID" value="KAK0447265.1"/>
    <property type="molecule type" value="Genomic_DNA"/>
</dbReference>
<keyword evidence="2" id="KW-0342">GTP-binding</keyword>
<protein>
    <submittedName>
        <fullName evidence="6">P-loop containing nucleoside triphosphate hydrolase protein</fullName>
    </submittedName>
</protein>
<dbReference type="InterPro" id="IPR000375">
    <property type="entry name" value="Dynamin_stalk"/>
</dbReference>
<dbReference type="Gene3D" id="3.40.50.300">
    <property type="entry name" value="P-loop containing nucleotide triphosphate hydrolases"/>
    <property type="match status" value="1"/>
</dbReference>
<keyword evidence="1" id="KW-0547">Nucleotide-binding</keyword>
<evidence type="ECO:0000256" key="1">
    <source>
        <dbReference type="ARBA" id="ARBA00022741"/>
    </source>
</evidence>
<feature type="compositionally biased region" description="Low complexity" evidence="3">
    <location>
        <begin position="8"/>
        <end position="17"/>
    </location>
</feature>
<dbReference type="InterPro" id="IPR027417">
    <property type="entry name" value="P-loop_NTPase"/>
</dbReference>
<keyword evidence="6" id="KW-0378">Hydrolase</keyword>
<dbReference type="InterPro" id="IPR022812">
    <property type="entry name" value="Dynamin"/>
</dbReference>
<dbReference type="InterPro" id="IPR030381">
    <property type="entry name" value="G_DYNAMIN_dom"/>
</dbReference>
<dbReference type="GO" id="GO:0016020">
    <property type="term" value="C:membrane"/>
    <property type="evidence" value="ECO:0007669"/>
    <property type="project" value="TreeGrafter"/>
</dbReference>
<feature type="domain" description="Dynamin-type G" evidence="5">
    <location>
        <begin position="52"/>
        <end position="377"/>
    </location>
</feature>
<dbReference type="SUPFAM" id="SSF52540">
    <property type="entry name" value="P-loop containing nucleoside triphosphate hydrolases"/>
    <property type="match status" value="1"/>
</dbReference>
<dbReference type="Pfam" id="PF02212">
    <property type="entry name" value="GED"/>
    <property type="match status" value="1"/>
</dbReference>
<evidence type="ECO:0000313" key="6">
    <source>
        <dbReference type="EMBL" id="KAK0447265.1"/>
    </source>
</evidence>
<gene>
    <name evidence="6" type="ORF">EV421DRAFT_192312</name>
</gene>
<accession>A0AA39JQW8</accession>
<dbReference type="Gene3D" id="1.20.120.1240">
    <property type="entry name" value="Dynamin, middle domain"/>
    <property type="match status" value="1"/>
</dbReference>
<dbReference type="Proteomes" id="UP001175226">
    <property type="component" value="Unassembled WGS sequence"/>
</dbReference>
<evidence type="ECO:0000259" key="4">
    <source>
        <dbReference type="PROSITE" id="PS51388"/>
    </source>
</evidence>
<dbReference type="SMART" id="SM00053">
    <property type="entry name" value="DYNc"/>
    <property type="match status" value="1"/>
</dbReference>
<organism evidence="6 7">
    <name type="scientific">Armillaria borealis</name>
    <dbReference type="NCBI Taxonomy" id="47425"/>
    <lineage>
        <taxon>Eukaryota</taxon>
        <taxon>Fungi</taxon>
        <taxon>Dikarya</taxon>
        <taxon>Basidiomycota</taxon>
        <taxon>Agaricomycotina</taxon>
        <taxon>Agaricomycetes</taxon>
        <taxon>Agaricomycetidae</taxon>
        <taxon>Agaricales</taxon>
        <taxon>Marasmiineae</taxon>
        <taxon>Physalacriaceae</taxon>
        <taxon>Armillaria</taxon>
    </lineage>
</organism>
<dbReference type="InterPro" id="IPR045063">
    <property type="entry name" value="Dynamin_N"/>
</dbReference>
<dbReference type="InterPro" id="IPR020850">
    <property type="entry name" value="GED_dom"/>
</dbReference>
<dbReference type="GO" id="GO:0005874">
    <property type="term" value="C:microtubule"/>
    <property type="evidence" value="ECO:0007669"/>
    <property type="project" value="TreeGrafter"/>
</dbReference>
<feature type="domain" description="GED" evidence="4">
    <location>
        <begin position="670"/>
        <end position="762"/>
    </location>
</feature>
<keyword evidence="7" id="KW-1185">Reference proteome</keyword>
<dbReference type="AlphaFoldDB" id="A0AA39JQW8"/>
<evidence type="ECO:0000259" key="5">
    <source>
        <dbReference type="PROSITE" id="PS51718"/>
    </source>
</evidence>
<dbReference type="GO" id="GO:0008017">
    <property type="term" value="F:microtubule binding"/>
    <property type="evidence" value="ECO:0007669"/>
    <property type="project" value="TreeGrafter"/>
</dbReference>
<sequence length="762" mass="85317">MFLHDFASSIDSSSSPSVGEGGVGLANLALSHSRRRLLDLINRLHSTGVQVDIDLPQIAVIGSQSAGKSSLIESISGITLPRATGTCTRCPTECRLANSTDTWKCIVSLRFIKDVKGQLLGMARNEQFGEVIYDKAEVEERIRRAQRAILNPNRRSIDFLDGSDEDATDNQLSFSTNFVSLQISGPGVADLSFCDLPGLIASVGRTGNEGDIKLVKTLVESYISKPSCLILLTVACETDFENQGAHHLAKTHDPEGKRTIGSSLHPHNFLSIKTIPVPGVLTKPDRIPAGDEAGWLDFIRNEREPLENNWYCVKQPSSTDIKNGITWAEARTRENEFFSMTAPWAEVDPMYQRYLRTVNLVERISNILSDLILKRLPNIQMELERAIEGALQQLAKLPKEPPKNPLHEISALLSEFAMDVSRHVEGIPDEEGILQMIRPAQENFKRAIRGTAPQFRPFQRHLAGTRTLPAPTFLGNEDDEEAVEVGEAQCIYVDEVQTRALHAHTRELPGHYPFVVQASYIFKLTDKWHMPAKILCKAVYSVLITHVNKLITHHFGSFGQNILEQRVRVCVQEHLKKQLEETEARIDWLIELEAQPYTLNTHYLSDYTEKFLAYYKGARWQQDRETLMSTLENPSDDVNMILSGLNNVGIHGVHGPDLVKLLPADHMEASLKIMADVRAYFQVAYKRFADNVPLAIDYDLVRGLQRGLLGTLSERLGIYGSNGQAICKEFAQESPQIAGRREELMKKLERLQSASEELLITG</sequence>
<evidence type="ECO:0000313" key="7">
    <source>
        <dbReference type="Proteomes" id="UP001175226"/>
    </source>
</evidence>
<dbReference type="GO" id="GO:0005737">
    <property type="term" value="C:cytoplasm"/>
    <property type="evidence" value="ECO:0007669"/>
    <property type="project" value="TreeGrafter"/>
</dbReference>
<dbReference type="PROSITE" id="PS51388">
    <property type="entry name" value="GED"/>
    <property type="match status" value="1"/>
</dbReference>
<evidence type="ECO:0000256" key="2">
    <source>
        <dbReference type="ARBA" id="ARBA00023134"/>
    </source>
</evidence>
<name>A0AA39JQW8_9AGAR</name>
<dbReference type="GO" id="GO:0003924">
    <property type="term" value="F:GTPase activity"/>
    <property type="evidence" value="ECO:0007669"/>
    <property type="project" value="InterPro"/>
</dbReference>
<reference evidence="6" key="1">
    <citation type="submission" date="2023-06" db="EMBL/GenBank/DDBJ databases">
        <authorList>
            <consortium name="Lawrence Berkeley National Laboratory"/>
            <person name="Ahrendt S."/>
            <person name="Sahu N."/>
            <person name="Indic B."/>
            <person name="Wong-Bajracharya J."/>
            <person name="Merenyi Z."/>
            <person name="Ke H.-M."/>
            <person name="Monk M."/>
            <person name="Kocsube S."/>
            <person name="Drula E."/>
            <person name="Lipzen A."/>
            <person name="Balint B."/>
            <person name="Henrissat B."/>
            <person name="Andreopoulos B."/>
            <person name="Martin F.M."/>
            <person name="Harder C.B."/>
            <person name="Rigling D."/>
            <person name="Ford K.L."/>
            <person name="Foster G.D."/>
            <person name="Pangilinan J."/>
            <person name="Papanicolaou A."/>
            <person name="Barry K."/>
            <person name="LaButti K."/>
            <person name="Viragh M."/>
            <person name="Koriabine M."/>
            <person name="Yan M."/>
            <person name="Riley R."/>
            <person name="Champramary S."/>
            <person name="Plett K.L."/>
            <person name="Tsai I.J."/>
            <person name="Slot J."/>
            <person name="Sipos G."/>
            <person name="Plett J."/>
            <person name="Nagy L.G."/>
            <person name="Grigoriev I.V."/>
        </authorList>
    </citation>
    <scope>NUCLEOTIDE SEQUENCE</scope>
    <source>
        <strain evidence="6">FPL87.14</strain>
    </source>
</reference>
<dbReference type="GO" id="GO:0005525">
    <property type="term" value="F:GTP binding"/>
    <property type="evidence" value="ECO:0007669"/>
    <property type="project" value="InterPro"/>
</dbReference>
<feature type="region of interest" description="Disordered" evidence="3">
    <location>
        <begin position="1"/>
        <end position="20"/>
    </location>
</feature>
<dbReference type="PRINTS" id="PR00195">
    <property type="entry name" value="DYNAMIN"/>
</dbReference>